<feature type="domain" description="WRKY19-like zinc finger" evidence="2">
    <location>
        <begin position="221"/>
        <end position="244"/>
    </location>
</feature>
<evidence type="ECO:0000256" key="1">
    <source>
        <dbReference type="SAM" id="MobiDB-lite"/>
    </source>
</evidence>
<name>V9G175_PHYNI</name>
<protein>
    <recommendedName>
        <fullName evidence="2">WRKY19-like zinc finger domain-containing protein</fullName>
    </recommendedName>
</protein>
<comment type="caution">
    <text evidence="3">The sequence shown here is derived from an EMBL/GenBank/DDBJ whole genome shotgun (WGS) entry which is preliminary data.</text>
</comment>
<proteinExistence type="predicted"/>
<dbReference type="AlphaFoldDB" id="V9G175"/>
<evidence type="ECO:0000313" key="3">
    <source>
        <dbReference type="EMBL" id="ETI57500.1"/>
    </source>
</evidence>
<dbReference type="HOGENOM" id="CLU_080857_0_0_1"/>
<evidence type="ECO:0000313" key="4">
    <source>
        <dbReference type="Proteomes" id="UP000018721"/>
    </source>
</evidence>
<dbReference type="InterPro" id="IPR056866">
    <property type="entry name" value="Znf_WRKY19"/>
</dbReference>
<dbReference type="OrthoDB" id="159655at2759"/>
<organism evidence="3 4">
    <name type="scientific">Phytophthora nicotianae P1569</name>
    <dbReference type="NCBI Taxonomy" id="1317065"/>
    <lineage>
        <taxon>Eukaryota</taxon>
        <taxon>Sar</taxon>
        <taxon>Stramenopiles</taxon>
        <taxon>Oomycota</taxon>
        <taxon>Peronosporomycetes</taxon>
        <taxon>Peronosporales</taxon>
        <taxon>Peronosporaceae</taxon>
        <taxon>Phytophthora</taxon>
    </lineage>
</organism>
<dbReference type="PANTHER" id="PTHR31827">
    <property type="entry name" value="EMB|CAB89363.1"/>
    <property type="match status" value="1"/>
</dbReference>
<dbReference type="Proteomes" id="UP000018721">
    <property type="component" value="Unassembled WGS sequence"/>
</dbReference>
<gene>
    <name evidence="3" type="ORF">F443_00213</name>
</gene>
<accession>V9G175</accession>
<dbReference type="eggNOG" id="ENOG502SN20">
    <property type="taxonomic scope" value="Eukaryota"/>
</dbReference>
<dbReference type="EMBL" id="ANIZ01000038">
    <property type="protein sequence ID" value="ETI57500.1"/>
    <property type="molecule type" value="Genomic_DNA"/>
</dbReference>
<feature type="region of interest" description="Disordered" evidence="1">
    <location>
        <begin position="170"/>
        <end position="189"/>
    </location>
</feature>
<dbReference type="PANTHER" id="PTHR31827:SF1">
    <property type="entry name" value="EMB|CAB89363.1"/>
    <property type="match status" value="1"/>
</dbReference>
<feature type="region of interest" description="Disordered" evidence="1">
    <location>
        <begin position="202"/>
        <end position="223"/>
    </location>
</feature>
<reference evidence="3 4" key="1">
    <citation type="submission" date="2013-11" db="EMBL/GenBank/DDBJ databases">
        <title>The Genome Sequence of Phytophthora parasitica P1569.</title>
        <authorList>
            <consortium name="The Broad Institute Genomics Platform"/>
            <person name="Russ C."/>
            <person name="Tyler B."/>
            <person name="Panabieres F."/>
            <person name="Shan W."/>
            <person name="Tripathy S."/>
            <person name="Grunwald N."/>
            <person name="Machado M."/>
            <person name="Johnson C.S."/>
            <person name="Arredondo F."/>
            <person name="Hong C."/>
            <person name="Coffey M."/>
            <person name="Young S.K."/>
            <person name="Zeng Q."/>
            <person name="Gargeya S."/>
            <person name="Fitzgerald M."/>
            <person name="Abouelleil A."/>
            <person name="Alvarado L."/>
            <person name="Chapman S.B."/>
            <person name="Gainer-Dewar J."/>
            <person name="Goldberg J."/>
            <person name="Griggs A."/>
            <person name="Gujja S."/>
            <person name="Hansen M."/>
            <person name="Howarth C."/>
            <person name="Imamovic A."/>
            <person name="Ireland A."/>
            <person name="Larimer J."/>
            <person name="McCowan C."/>
            <person name="Murphy C."/>
            <person name="Pearson M."/>
            <person name="Poon T.W."/>
            <person name="Priest M."/>
            <person name="Roberts A."/>
            <person name="Saif S."/>
            <person name="Shea T."/>
            <person name="Sykes S."/>
            <person name="Wortman J."/>
            <person name="Nusbaum C."/>
            <person name="Birren B."/>
        </authorList>
    </citation>
    <scope>NUCLEOTIDE SEQUENCE [LARGE SCALE GENOMIC DNA]</scope>
    <source>
        <strain evidence="3 4">P1569</strain>
    </source>
</reference>
<keyword evidence="4" id="KW-1185">Reference proteome</keyword>
<dbReference type="Pfam" id="PF24906">
    <property type="entry name" value="Zf_WRKY19"/>
    <property type="match status" value="2"/>
</dbReference>
<evidence type="ECO:0000259" key="2">
    <source>
        <dbReference type="Pfam" id="PF24906"/>
    </source>
</evidence>
<sequence length="360" mass="40008">MELFEAPKAICQSRAIARQDHPLRPDRIHPVFQSFCNPRSQAQDSATHTERLRMMMMHGTAPVYTQTPVKAPESETISISIGLGNDRSSSIVLPRGHDLVKHLERLIPAPQPQQLQPLLYARQPQNEESTARFDAVRALSSMSYQQSQPQAPISSMSQYIHANSRYETSSVSSLPNSPLYHSDSSSNGGVRVYNHTEEYLHRTEPRVTHTRRRRGANSSSGKRCQVLGCDKISVSRGLCRGHGGGRRCQHAGCTKGAQSRSDFCWAHGGGQRCEVKGCMRSRKSKRFCVAHLNWENTTPVSPVSTRPLHEAIPRQMELPMPAMPKNVSPVSPVSLTCSPRLPSLLQALRNTQQSSMTVQS</sequence>
<feature type="domain" description="WRKY19-like zinc finger" evidence="2">
    <location>
        <begin position="245"/>
        <end position="269"/>
    </location>
</feature>